<feature type="binding site" evidence="6">
    <location>
        <position position="17"/>
    </location>
    <ligand>
        <name>Fe cation</name>
        <dbReference type="ChEBI" id="CHEBI:24875"/>
        <label>1</label>
    </ligand>
</feature>
<evidence type="ECO:0000256" key="7">
    <source>
        <dbReference type="RuleBase" id="RU361145"/>
    </source>
</evidence>
<evidence type="ECO:0000313" key="9">
    <source>
        <dbReference type="EMBL" id="PVX33093.1"/>
    </source>
</evidence>
<dbReference type="InterPro" id="IPR012347">
    <property type="entry name" value="Ferritin-like"/>
</dbReference>
<dbReference type="PANTHER" id="PTHR11431:SF127">
    <property type="entry name" value="BACTERIAL NON-HEME FERRITIN"/>
    <property type="match status" value="1"/>
</dbReference>
<comment type="catalytic activity">
    <reaction evidence="7">
        <text>4 Fe(2+) + O2 + 6 H2O = 4 iron(III) oxide-hydroxide + 12 H(+)</text>
        <dbReference type="Rhea" id="RHEA:11972"/>
        <dbReference type="ChEBI" id="CHEBI:15377"/>
        <dbReference type="ChEBI" id="CHEBI:15378"/>
        <dbReference type="ChEBI" id="CHEBI:15379"/>
        <dbReference type="ChEBI" id="CHEBI:29033"/>
        <dbReference type="ChEBI" id="CHEBI:78619"/>
        <dbReference type="EC" id="1.16.3.2"/>
    </reaction>
</comment>
<feature type="binding site" evidence="6">
    <location>
        <position position="127"/>
    </location>
    <ligand>
        <name>Fe cation</name>
        <dbReference type="ChEBI" id="CHEBI:24875"/>
        <label>1</label>
    </ligand>
</feature>
<organism evidence="9 10">
    <name type="scientific">Alitibacter langaaensis DSM 22999</name>
    <dbReference type="NCBI Taxonomy" id="1122935"/>
    <lineage>
        <taxon>Bacteria</taxon>
        <taxon>Pseudomonadati</taxon>
        <taxon>Pseudomonadota</taxon>
        <taxon>Gammaproteobacteria</taxon>
        <taxon>Pasteurellales</taxon>
        <taxon>Pasteurellaceae</taxon>
        <taxon>Alitibacter</taxon>
    </lineage>
</organism>
<comment type="caution">
    <text evidence="9">The sequence shown here is derived from an EMBL/GenBank/DDBJ whole genome shotgun (WGS) entry which is preliminary data.</text>
</comment>
<dbReference type="GO" id="GO:0008199">
    <property type="term" value="F:ferric iron binding"/>
    <property type="evidence" value="ECO:0007669"/>
    <property type="project" value="InterPro"/>
</dbReference>
<reference evidence="9 10" key="1">
    <citation type="submission" date="2018-05" db="EMBL/GenBank/DDBJ databases">
        <title>Genomic Encyclopedia of Type Strains, Phase IV (KMG-IV): sequencing the most valuable type-strain genomes for metagenomic binning, comparative biology and taxonomic classification.</title>
        <authorList>
            <person name="Goeker M."/>
        </authorList>
    </citation>
    <scope>NUCLEOTIDE SEQUENCE [LARGE SCALE GENOMIC DNA]</scope>
    <source>
        <strain evidence="9 10">DSM 22999</strain>
    </source>
</reference>
<feature type="binding site" evidence="6">
    <location>
        <position position="94"/>
    </location>
    <ligand>
        <name>Fe cation</name>
        <dbReference type="ChEBI" id="CHEBI:24875"/>
        <label>1</label>
    </ligand>
</feature>
<comment type="similarity">
    <text evidence="1 7">Belongs to the ferritin family. Prokaryotic subfamily.</text>
</comment>
<sequence>MLSANVIKLLNAQMNLEFYSSNLYLQMSAWCEQKGYLGTARFLSAHAAEEMQHMRKLFTYLNETGAEAKIEAIEAPAHQYQSLRQVLELTFEHEKLITSKINELVSATLAEKDWSAFNHLQWFVVEQHEEEKLFGNILDKFKILGEEGKSLFLIDKDLAALATAN</sequence>
<dbReference type="InterPro" id="IPR041719">
    <property type="entry name" value="Ferritin_prok"/>
</dbReference>
<evidence type="ECO:0000259" key="8">
    <source>
        <dbReference type="PROSITE" id="PS50905"/>
    </source>
</evidence>
<feature type="binding site" evidence="6">
    <location>
        <position position="53"/>
    </location>
    <ligand>
        <name>Fe cation</name>
        <dbReference type="ChEBI" id="CHEBI:24875"/>
        <label>1</label>
    </ligand>
</feature>
<comment type="function">
    <text evidence="7">Iron-storage protein.</text>
</comment>
<dbReference type="PANTHER" id="PTHR11431">
    <property type="entry name" value="FERRITIN"/>
    <property type="match status" value="1"/>
</dbReference>
<dbReference type="FunFam" id="1.20.1260.10:FF:000001">
    <property type="entry name" value="Non-heme ferritin"/>
    <property type="match status" value="1"/>
</dbReference>
<dbReference type="InterPro" id="IPR001519">
    <property type="entry name" value="Ferritin"/>
</dbReference>
<dbReference type="NCBIfam" id="NF007638">
    <property type="entry name" value="PRK10304.1"/>
    <property type="match status" value="1"/>
</dbReference>
<dbReference type="GO" id="GO:0005829">
    <property type="term" value="C:cytosol"/>
    <property type="evidence" value="ECO:0007669"/>
    <property type="project" value="TreeGrafter"/>
</dbReference>
<evidence type="ECO:0000313" key="10">
    <source>
        <dbReference type="Proteomes" id="UP000245909"/>
    </source>
</evidence>
<dbReference type="InterPro" id="IPR009078">
    <property type="entry name" value="Ferritin-like_SF"/>
</dbReference>
<accession>A0A2U0SP07</accession>
<evidence type="ECO:0000256" key="2">
    <source>
        <dbReference type="ARBA" id="ARBA00022434"/>
    </source>
</evidence>
<dbReference type="AlphaFoldDB" id="A0A2U0SP07"/>
<keyword evidence="4" id="KW-0560">Oxidoreductase</keyword>
<dbReference type="Proteomes" id="UP000245909">
    <property type="component" value="Unassembled WGS sequence"/>
</dbReference>
<dbReference type="SUPFAM" id="SSF47240">
    <property type="entry name" value="Ferritin-like"/>
    <property type="match status" value="1"/>
</dbReference>
<evidence type="ECO:0000256" key="5">
    <source>
        <dbReference type="ARBA" id="ARBA00023004"/>
    </source>
</evidence>
<dbReference type="PROSITE" id="PS50905">
    <property type="entry name" value="FERRITIN_LIKE"/>
    <property type="match status" value="1"/>
</dbReference>
<dbReference type="EC" id="1.16.3.2" evidence="7"/>
<dbReference type="Gene3D" id="1.20.1260.10">
    <property type="match status" value="1"/>
</dbReference>
<dbReference type="GO" id="GO:0042802">
    <property type="term" value="F:identical protein binding"/>
    <property type="evidence" value="ECO:0007669"/>
    <property type="project" value="UniProtKB-ARBA"/>
</dbReference>
<comment type="subcellular location">
    <subcellularLocation>
        <location evidence="7">Cytoplasm</location>
    </subcellularLocation>
</comment>
<feature type="domain" description="Ferritin-like diiron" evidence="8">
    <location>
        <begin position="1"/>
        <end position="145"/>
    </location>
</feature>
<dbReference type="Pfam" id="PF00210">
    <property type="entry name" value="Ferritin"/>
    <property type="match status" value="1"/>
</dbReference>
<evidence type="ECO:0000256" key="6">
    <source>
        <dbReference type="PIRSR" id="PIRSR601519-1"/>
    </source>
</evidence>
<dbReference type="InterPro" id="IPR009040">
    <property type="entry name" value="Ferritin-like_diiron"/>
</dbReference>
<keyword evidence="3 6" id="KW-0479">Metal-binding</keyword>
<keyword evidence="7" id="KW-0963">Cytoplasm</keyword>
<dbReference type="GO" id="GO:0004322">
    <property type="term" value="F:ferroxidase activity"/>
    <property type="evidence" value="ECO:0007669"/>
    <property type="project" value="TreeGrafter"/>
</dbReference>
<dbReference type="InterPro" id="IPR008331">
    <property type="entry name" value="Ferritin_DPS_dom"/>
</dbReference>
<evidence type="ECO:0000256" key="4">
    <source>
        <dbReference type="ARBA" id="ARBA00023002"/>
    </source>
</evidence>
<evidence type="ECO:0000256" key="3">
    <source>
        <dbReference type="ARBA" id="ARBA00022723"/>
    </source>
</evidence>
<evidence type="ECO:0000256" key="1">
    <source>
        <dbReference type="ARBA" id="ARBA00006950"/>
    </source>
</evidence>
<feature type="binding site" evidence="6">
    <location>
        <position position="50"/>
    </location>
    <ligand>
        <name>Fe cation</name>
        <dbReference type="ChEBI" id="CHEBI:24875"/>
        <label>1</label>
    </ligand>
</feature>
<keyword evidence="5 6" id="KW-0408">Iron</keyword>
<protein>
    <recommendedName>
        <fullName evidence="7">Ferritin</fullName>
        <ecNumber evidence="7">1.16.3.2</ecNumber>
    </recommendedName>
</protein>
<dbReference type="RefSeq" id="WP_116632078.1">
    <property type="nucleotide sequence ID" value="NZ_QENU01000009.1"/>
</dbReference>
<keyword evidence="10" id="KW-1185">Reference proteome</keyword>
<dbReference type="GO" id="GO:0006879">
    <property type="term" value="P:intracellular iron ion homeostasis"/>
    <property type="evidence" value="ECO:0007669"/>
    <property type="project" value="UniProtKB-KW"/>
</dbReference>
<name>A0A2U0SP07_9PAST</name>
<dbReference type="EMBL" id="QENU01000009">
    <property type="protein sequence ID" value="PVX33093.1"/>
    <property type="molecule type" value="Genomic_DNA"/>
</dbReference>
<dbReference type="CDD" id="cd01055">
    <property type="entry name" value="Nonheme_Ferritin"/>
    <property type="match status" value="1"/>
</dbReference>
<keyword evidence="2 7" id="KW-0409">Iron storage</keyword>
<dbReference type="OrthoDB" id="9801481at2"/>
<dbReference type="GO" id="GO:0006826">
    <property type="term" value="P:iron ion transport"/>
    <property type="evidence" value="ECO:0007669"/>
    <property type="project" value="InterPro"/>
</dbReference>
<gene>
    <name evidence="9" type="ORF">C8D76_10959</name>
</gene>
<dbReference type="GO" id="GO:0008198">
    <property type="term" value="F:ferrous iron binding"/>
    <property type="evidence" value="ECO:0007669"/>
    <property type="project" value="TreeGrafter"/>
</dbReference>
<proteinExistence type="inferred from homology"/>